<dbReference type="InterPro" id="IPR009057">
    <property type="entry name" value="Homeodomain-like_sf"/>
</dbReference>
<dbReference type="InterPro" id="IPR032687">
    <property type="entry name" value="AraC-type_N"/>
</dbReference>
<dbReference type="PANTHER" id="PTHR47894">
    <property type="entry name" value="HTH-TYPE TRANSCRIPTIONAL REGULATOR GADX"/>
    <property type="match status" value="1"/>
</dbReference>
<keyword evidence="1" id="KW-0805">Transcription regulation</keyword>
<evidence type="ECO:0000256" key="3">
    <source>
        <dbReference type="ARBA" id="ARBA00023163"/>
    </source>
</evidence>
<dbReference type="EMBL" id="JAWLKI010000058">
    <property type="protein sequence ID" value="MDV6310270.1"/>
    <property type="molecule type" value="Genomic_DNA"/>
</dbReference>
<dbReference type="EMBL" id="JAWLKH010000029">
    <property type="protein sequence ID" value="MDV6314255.1"/>
    <property type="molecule type" value="Genomic_DNA"/>
</dbReference>
<dbReference type="Gene3D" id="1.10.10.60">
    <property type="entry name" value="Homeodomain-like"/>
    <property type="match status" value="1"/>
</dbReference>
<dbReference type="GO" id="GO:0003700">
    <property type="term" value="F:DNA-binding transcription factor activity"/>
    <property type="evidence" value="ECO:0007669"/>
    <property type="project" value="InterPro"/>
</dbReference>
<protein>
    <submittedName>
        <fullName evidence="7">Helix-turn-helix domain-containing protein</fullName>
    </submittedName>
</protein>
<evidence type="ECO:0000313" key="6">
    <source>
        <dbReference type="EMBL" id="MDV6310270.1"/>
    </source>
</evidence>
<dbReference type="AlphaFoldDB" id="A0AAE4R694"/>
<dbReference type="GO" id="GO:0005829">
    <property type="term" value="C:cytosol"/>
    <property type="evidence" value="ECO:0007669"/>
    <property type="project" value="TreeGrafter"/>
</dbReference>
<evidence type="ECO:0000259" key="5">
    <source>
        <dbReference type="PROSITE" id="PS01124"/>
    </source>
</evidence>
<feature type="region of interest" description="Disordered" evidence="4">
    <location>
        <begin position="330"/>
        <end position="352"/>
    </location>
</feature>
<comment type="caution">
    <text evidence="7">The sequence shown here is derived from an EMBL/GenBank/DDBJ whole genome shotgun (WGS) entry which is preliminary data.</text>
</comment>
<evidence type="ECO:0000256" key="2">
    <source>
        <dbReference type="ARBA" id="ARBA00023125"/>
    </source>
</evidence>
<dbReference type="Pfam" id="PF12625">
    <property type="entry name" value="Arabinose_bd"/>
    <property type="match status" value="1"/>
</dbReference>
<keyword evidence="3" id="KW-0804">Transcription</keyword>
<dbReference type="Proteomes" id="UP001185779">
    <property type="component" value="Unassembled WGS sequence"/>
</dbReference>
<keyword evidence="2" id="KW-0238">DNA-binding</keyword>
<organism evidence="7 9">
    <name type="scientific">Gordonia amicalis</name>
    <dbReference type="NCBI Taxonomy" id="89053"/>
    <lineage>
        <taxon>Bacteria</taxon>
        <taxon>Bacillati</taxon>
        <taxon>Actinomycetota</taxon>
        <taxon>Actinomycetes</taxon>
        <taxon>Mycobacteriales</taxon>
        <taxon>Gordoniaceae</taxon>
        <taxon>Gordonia</taxon>
    </lineage>
</organism>
<dbReference type="SMART" id="SM00342">
    <property type="entry name" value="HTH_ARAC"/>
    <property type="match status" value="1"/>
</dbReference>
<evidence type="ECO:0000256" key="1">
    <source>
        <dbReference type="ARBA" id="ARBA00023015"/>
    </source>
</evidence>
<dbReference type="SUPFAM" id="SSF46689">
    <property type="entry name" value="Homeodomain-like"/>
    <property type="match status" value="1"/>
</dbReference>
<evidence type="ECO:0000256" key="4">
    <source>
        <dbReference type="SAM" id="MobiDB-lite"/>
    </source>
</evidence>
<feature type="domain" description="HTH araC/xylS-type" evidence="5">
    <location>
        <begin position="231"/>
        <end position="331"/>
    </location>
</feature>
<dbReference type="PROSITE" id="PS01124">
    <property type="entry name" value="HTH_ARAC_FAMILY_2"/>
    <property type="match status" value="1"/>
</dbReference>
<reference evidence="7 8" key="1">
    <citation type="submission" date="2023-10" db="EMBL/GenBank/DDBJ databases">
        <title>Development of a sustainable strategy for remediation of hydrocarbon-contaminated territories based on the waste exchange concept.</title>
        <authorList>
            <person name="Krivoruchko A."/>
        </authorList>
    </citation>
    <scope>NUCLEOTIDE SEQUENCE</scope>
    <source>
        <strain evidence="6 8">IEGM 1266</strain>
        <strain evidence="7">IEGM 1279</strain>
    </source>
</reference>
<dbReference type="Pfam" id="PF12833">
    <property type="entry name" value="HTH_18"/>
    <property type="match status" value="1"/>
</dbReference>
<proteinExistence type="predicted"/>
<dbReference type="GO" id="GO:0000976">
    <property type="term" value="F:transcription cis-regulatory region binding"/>
    <property type="evidence" value="ECO:0007669"/>
    <property type="project" value="TreeGrafter"/>
</dbReference>
<evidence type="ECO:0000313" key="7">
    <source>
        <dbReference type="EMBL" id="MDV6314255.1"/>
    </source>
</evidence>
<evidence type="ECO:0000313" key="9">
    <source>
        <dbReference type="Proteomes" id="UP001185922"/>
    </source>
</evidence>
<name>A0AAE4R694_9ACTN</name>
<dbReference type="Proteomes" id="UP001185922">
    <property type="component" value="Unassembled WGS sequence"/>
</dbReference>
<gene>
    <name evidence="6" type="ORF">R3P94_23745</name>
    <name evidence="7" type="ORF">R3Q15_20625</name>
</gene>
<sequence>MPPVEPGVPPLAFAQLLDCGALGEEETRAFSRIMIREQVDLRSLIQREAQVPVRWFREVYPNMGPRDGFRLGVAFAKHAQLTSFGPLSLPLVSAGSVAEIVELLRFLPLITTALSADFHHGDTGLTITLAGRTDSAGTDCFAVTYGGLAVLRLVEILAGAVPSVELHLTCPAPTAPPNEGDVAHRLVFDAPGSFVQIPAHVLHEVCRFSDPVAYRVGIAEMRRIFNQRHNSPYTQLVRAQFETGPARIDGNQIARELAISVSTLKRHLQAEGTTLRRLRQEFMRERAIVRLLDPGVGVGQIAAELGYCDVASFSHAFTRWVGCSPSHFRHTRAGQQRRQSAAPDVVSPGVEN</sequence>
<dbReference type="PANTHER" id="PTHR47894:SF1">
    <property type="entry name" value="HTH-TYPE TRANSCRIPTIONAL REGULATOR VQSM"/>
    <property type="match status" value="1"/>
</dbReference>
<dbReference type="InterPro" id="IPR018060">
    <property type="entry name" value="HTH_AraC"/>
</dbReference>
<accession>A0AAE4R694</accession>
<evidence type="ECO:0000313" key="8">
    <source>
        <dbReference type="Proteomes" id="UP001185779"/>
    </source>
</evidence>
<keyword evidence="8" id="KW-1185">Reference proteome</keyword>